<feature type="region of interest" description="Disordered" evidence="2">
    <location>
        <begin position="1"/>
        <end position="38"/>
    </location>
</feature>
<accession>E1Z5Y5</accession>
<name>E1Z5Y5_CHLVA</name>
<feature type="compositionally biased region" description="Low complexity" evidence="2">
    <location>
        <begin position="14"/>
        <end position="38"/>
    </location>
</feature>
<reference evidence="3 4" key="1">
    <citation type="journal article" date="2010" name="Plant Cell">
        <title>The Chlorella variabilis NC64A genome reveals adaptation to photosymbiosis, coevolution with viruses, and cryptic sex.</title>
        <authorList>
            <person name="Blanc G."/>
            <person name="Duncan G."/>
            <person name="Agarkova I."/>
            <person name="Borodovsky M."/>
            <person name="Gurnon J."/>
            <person name="Kuo A."/>
            <person name="Lindquist E."/>
            <person name="Lucas S."/>
            <person name="Pangilinan J."/>
            <person name="Polle J."/>
            <person name="Salamov A."/>
            <person name="Terry A."/>
            <person name="Yamada T."/>
            <person name="Dunigan D.D."/>
            <person name="Grigoriev I.V."/>
            <person name="Claverie J.M."/>
            <person name="Van Etten J.L."/>
        </authorList>
    </citation>
    <scope>NUCLEOTIDE SEQUENCE [LARGE SCALE GENOMIC DNA]</scope>
    <source>
        <strain evidence="3 4">NC64A</strain>
    </source>
</reference>
<comment type="similarity">
    <text evidence="1">Belongs to the glycosyltransferase 8 family.</text>
</comment>
<dbReference type="GO" id="GO:0016757">
    <property type="term" value="F:glycosyltransferase activity"/>
    <property type="evidence" value="ECO:0007669"/>
    <property type="project" value="InterPro"/>
</dbReference>
<dbReference type="GeneID" id="17357809"/>
<dbReference type="InParanoid" id="E1Z5Y5"/>
<dbReference type="OrthoDB" id="2014201at2759"/>
<dbReference type="Pfam" id="PF01501">
    <property type="entry name" value="Glyco_transf_8"/>
    <property type="match status" value="1"/>
</dbReference>
<dbReference type="AlphaFoldDB" id="E1Z5Y5"/>
<evidence type="ECO:0000313" key="4">
    <source>
        <dbReference type="Proteomes" id="UP000008141"/>
    </source>
</evidence>
<dbReference type="FunCoup" id="E1Z5Y5">
    <property type="interactions" value="130"/>
</dbReference>
<proteinExistence type="inferred from homology"/>
<organism evidence="4">
    <name type="scientific">Chlorella variabilis</name>
    <name type="common">Green alga</name>
    <dbReference type="NCBI Taxonomy" id="554065"/>
    <lineage>
        <taxon>Eukaryota</taxon>
        <taxon>Viridiplantae</taxon>
        <taxon>Chlorophyta</taxon>
        <taxon>core chlorophytes</taxon>
        <taxon>Trebouxiophyceae</taxon>
        <taxon>Chlorellales</taxon>
        <taxon>Chlorellaceae</taxon>
        <taxon>Chlorella clade</taxon>
        <taxon>Chlorella</taxon>
    </lineage>
</organism>
<dbReference type="EC" id="2.4.1.-" evidence="1"/>
<protein>
    <recommendedName>
        <fullName evidence="1">Hexosyltransferase</fullName>
        <ecNumber evidence="1">2.4.1.-</ecNumber>
    </recommendedName>
</protein>
<dbReference type="InterPro" id="IPR050587">
    <property type="entry name" value="GNT1/Glycosyltrans_8"/>
</dbReference>
<dbReference type="STRING" id="554065.E1Z5Y5"/>
<evidence type="ECO:0000256" key="2">
    <source>
        <dbReference type="SAM" id="MobiDB-lite"/>
    </source>
</evidence>
<dbReference type="InterPro" id="IPR002495">
    <property type="entry name" value="Glyco_trans_8"/>
</dbReference>
<evidence type="ECO:0000256" key="1">
    <source>
        <dbReference type="RuleBase" id="RU362027"/>
    </source>
</evidence>
<dbReference type="KEGG" id="cvr:CHLNCDRAFT_140678"/>
<dbReference type="Gene3D" id="3.90.550.10">
    <property type="entry name" value="Spore Coat Polysaccharide Biosynthesis Protein SpsA, Chain A"/>
    <property type="match status" value="1"/>
</dbReference>
<dbReference type="eggNOG" id="KOG1950">
    <property type="taxonomic scope" value="Eukaryota"/>
</dbReference>
<keyword evidence="4" id="KW-1185">Reference proteome</keyword>
<dbReference type="PANTHER" id="PTHR11183">
    <property type="entry name" value="GLYCOGENIN SUBFAMILY MEMBER"/>
    <property type="match status" value="1"/>
</dbReference>
<dbReference type="Proteomes" id="UP000008141">
    <property type="component" value="Unassembled WGS sequence"/>
</dbReference>
<gene>
    <name evidence="3" type="ORF">CHLNCDRAFT_140678</name>
</gene>
<dbReference type="SUPFAM" id="SSF53448">
    <property type="entry name" value="Nucleotide-diphospho-sugar transferases"/>
    <property type="match status" value="1"/>
</dbReference>
<dbReference type="OMA" id="WEFEDEY"/>
<evidence type="ECO:0000313" key="3">
    <source>
        <dbReference type="EMBL" id="EFN58837.1"/>
    </source>
</evidence>
<dbReference type="InterPro" id="IPR029044">
    <property type="entry name" value="Nucleotide-diphossugar_trans"/>
</dbReference>
<dbReference type="RefSeq" id="XP_005850939.1">
    <property type="nucleotide sequence ID" value="XM_005850877.1"/>
</dbReference>
<sequence>MSPSVWLRSKAPLHPVSPHPKAAPVSAPPATASPAAADPPKRRRFAYVTLLTKDAYLPGVQALYRSLRLVACRHPLIVMHTHGVSQGVLEALAKEGMRLQPTEQFEAEGVDHSEYKRSLYLECWLAYLDADMILLRNIDHLFALPPGFYAVGDCYGGRETEEERCSCCHFTPEATPQYFNAGFYVMSPRRASAPSIPLLSELEGMHAALREGRVVVRFFAEQDFLNGYFAGRWKHLPWSYNAQARHKRIKHHHPDLWDLPNIFAIHYVDEKPWSQRYSEENLRYKEECDYWWDVFEGRLAPRQPAVRQMSTGLDALLEDALAAPAGASYAQVAVGGLERASSLPTPVPSMPAA</sequence>
<dbReference type="EMBL" id="GL433837">
    <property type="protein sequence ID" value="EFN58837.1"/>
    <property type="molecule type" value="Genomic_DNA"/>
</dbReference>